<dbReference type="Proteomes" id="UP000014127">
    <property type="component" value="Unassembled WGS sequence"/>
</dbReference>
<dbReference type="PATRIC" id="fig|1139219.3.peg.1770"/>
<dbReference type="RefSeq" id="WP_016172974.1">
    <property type="nucleotide sequence ID" value="NZ_ASWK01000001.1"/>
</dbReference>
<dbReference type="InterPro" id="IPR005754">
    <property type="entry name" value="Sortase"/>
</dbReference>
<dbReference type="HOGENOM" id="CLU_747503_0_0_9"/>
<dbReference type="eggNOG" id="COG3764">
    <property type="taxonomic scope" value="Bacteria"/>
</dbReference>
<dbReference type="Gene3D" id="2.40.260.10">
    <property type="entry name" value="Sortase"/>
    <property type="match status" value="1"/>
</dbReference>
<evidence type="ECO:0000313" key="4">
    <source>
        <dbReference type="Proteomes" id="UP000014127"/>
    </source>
</evidence>
<dbReference type="InterPro" id="IPR023365">
    <property type="entry name" value="Sortase_dom-sf"/>
</dbReference>
<sequence length="370" mass="41266">MKKRELLFASMTLICLLSVGISFFKMYASAERRLDEVLVDTITLPAASNSALTKEVLFEAAHVNQMPQVTKVEVPKLAFMQHKKPGQYQVPLKIYVHFDKVLSRKITVNLVDQTPPVIEQKKPLQIAYGTKINWMGYVHILDNVDKTIPVTKSQISRVDTKKVGKQKVTIKVKDKANNVTKKEFEVEVIPKAPNKTTTPSQIQHDSVNRASAPQTAKTGEQFQKADQISNTAEKREIPNTSKLKSALQFNGLTVPYRQMQGASSAPETGAATWNGTGLVNDGAPTHFIGHNPGDFHSVMELYVGAPITVYDDNGNQKTYHVYEVVDVTDEGYNANDLKDDVLPRMLDETGERISLQTCINEQINRCILAR</sequence>
<protein>
    <recommendedName>
        <fullName evidence="5">Ig-like domain-containing protein</fullName>
    </recommendedName>
</protein>
<dbReference type="Pfam" id="PF04203">
    <property type="entry name" value="Sortase"/>
    <property type="match status" value="1"/>
</dbReference>
<dbReference type="GO" id="GO:0016787">
    <property type="term" value="F:hydrolase activity"/>
    <property type="evidence" value="ECO:0007669"/>
    <property type="project" value="UniProtKB-KW"/>
</dbReference>
<dbReference type="InterPro" id="IPR013783">
    <property type="entry name" value="Ig-like_fold"/>
</dbReference>
<dbReference type="STRING" id="44009.RV01_GL000858"/>
<dbReference type="OrthoDB" id="3177627at2"/>
<evidence type="ECO:0000256" key="2">
    <source>
        <dbReference type="SAM" id="MobiDB-lite"/>
    </source>
</evidence>
<reference evidence="3 4" key="1">
    <citation type="submission" date="2013-03" db="EMBL/GenBank/DDBJ databases">
        <title>The Genome Sequence of Enterococcus dispar ATCC_51266 (Illumina only assembly).</title>
        <authorList>
            <consortium name="The Broad Institute Genomics Platform"/>
            <consortium name="The Broad Institute Genome Sequencing Center for Infectious Disease"/>
            <person name="Earl A."/>
            <person name="Russ C."/>
            <person name="Gilmore M."/>
            <person name="Surin D."/>
            <person name="Walker B."/>
            <person name="Young S."/>
            <person name="Zeng Q."/>
            <person name="Gargeya S."/>
            <person name="Fitzgerald M."/>
            <person name="Haas B."/>
            <person name="Abouelleil A."/>
            <person name="Allen A.W."/>
            <person name="Alvarado L."/>
            <person name="Arachchi H.M."/>
            <person name="Berlin A.M."/>
            <person name="Chapman S.B."/>
            <person name="Gainer-Dewar J."/>
            <person name="Goldberg J."/>
            <person name="Griggs A."/>
            <person name="Gujja S."/>
            <person name="Hansen M."/>
            <person name="Howarth C."/>
            <person name="Imamovic A."/>
            <person name="Ireland A."/>
            <person name="Larimer J."/>
            <person name="McCowan C."/>
            <person name="Murphy C."/>
            <person name="Pearson M."/>
            <person name="Poon T.W."/>
            <person name="Priest M."/>
            <person name="Roberts A."/>
            <person name="Saif S."/>
            <person name="Shea T."/>
            <person name="Sisk P."/>
            <person name="Sykes S."/>
            <person name="Wortman J."/>
            <person name="Nusbaum C."/>
            <person name="Birren B."/>
        </authorList>
    </citation>
    <scope>NUCLEOTIDE SEQUENCE [LARGE SCALE GENOMIC DNA]</scope>
    <source>
        <strain evidence="3 4">ATCC 51266</strain>
    </source>
</reference>
<feature type="region of interest" description="Disordered" evidence="2">
    <location>
        <begin position="194"/>
        <end position="242"/>
    </location>
</feature>
<dbReference type="Gene3D" id="2.60.40.10">
    <property type="entry name" value="Immunoglobulins"/>
    <property type="match status" value="1"/>
</dbReference>
<dbReference type="AlphaFoldDB" id="S0KLJ5"/>
<keyword evidence="1" id="KW-0378">Hydrolase</keyword>
<proteinExistence type="predicted"/>
<evidence type="ECO:0000256" key="1">
    <source>
        <dbReference type="ARBA" id="ARBA00022801"/>
    </source>
</evidence>
<feature type="compositionally biased region" description="Polar residues" evidence="2">
    <location>
        <begin position="194"/>
        <end position="231"/>
    </location>
</feature>
<evidence type="ECO:0008006" key="5">
    <source>
        <dbReference type="Google" id="ProtNLM"/>
    </source>
</evidence>
<gene>
    <name evidence="3" type="ORF">OMK_01809</name>
</gene>
<keyword evidence="4" id="KW-1185">Reference proteome</keyword>
<name>S0KLJ5_9ENTE</name>
<comment type="caution">
    <text evidence="3">The sequence shown here is derived from an EMBL/GenBank/DDBJ whole genome shotgun (WGS) entry which is preliminary data.</text>
</comment>
<dbReference type="EMBL" id="AHYR01000006">
    <property type="protein sequence ID" value="EOT40893.1"/>
    <property type="molecule type" value="Genomic_DNA"/>
</dbReference>
<accession>S0KLJ5</accession>
<organism evidence="3 4">
    <name type="scientific">Enterococcus dispar ATCC 51266</name>
    <dbReference type="NCBI Taxonomy" id="1139219"/>
    <lineage>
        <taxon>Bacteria</taxon>
        <taxon>Bacillati</taxon>
        <taxon>Bacillota</taxon>
        <taxon>Bacilli</taxon>
        <taxon>Lactobacillales</taxon>
        <taxon>Enterococcaceae</taxon>
        <taxon>Enterococcus</taxon>
    </lineage>
</organism>
<evidence type="ECO:0000313" key="3">
    <source>
        <dbReference type="EMBL" id="EOT40893.1"/>
    </source>
</evidence>